<dbReference type="Pfam" id="PF12697">
    <property type="entry name" value="Abhydrolase_6"/>
    <property type="match status" value="1"/>
</dbReference>
<dbReference type="InterPro" id="IPR000073">
    <property type="entry name" value="AB_hydrolase_1"/>
</dbReference>
<dbReference type="OrthoDB" id="5311491at2759"/>
<dbReference type="AlphaFoldDB" id="A0A5C3N103"/>
<dbReference type="SUPFAM" id="SSF53474">
    <property type="entry name" value="alpha/beta-Hydrolases"/>
    <property type="match status" value="1"/>
</dbReference>
<protein>
    <recommendedName>
        <fullName evidence="1">AB hydrolase-1 domain-containing protein</fullName>
    </recommendedName>
</protein>
<reference evidence="2 3" key="1">
    <citation type="journal article" date="2019" name="Nat. Ecol. Evol.">
        <title>Megaphylogeny resolves global patterns of mushroom evolution.</title>
        <authorList>
            <person name="Varga T."/>
            <person name="Krizsan K."/>
            <person name="Foldi C."/>
            <person name="Dima B."/>
            <person name="Sanchez-Garcia M."/>
            <person name="Sanchez-Ramirez S."/>
            <person name="Szollosi G.J."/>
            <person name="Szarkandi J.G."/>
            <person name="Papp V."/>
            <person name="Albert L."/>
            <person name="Andreopoulos W."/>
            <person name="Angelini C."/>
            <person name="Antonin V."/>
            <person name="Barry K.W."/>
            <person name="Bougher N.L."/>
            <person name="Buchanan P."/>
            <person name="Buyck B."/>
            <person name="Bense V."/>
            <person name="Catcheside P."/>
            <person name="Chovatia M."/>
            <person name="Cooper J."/>
            <person name="Damon W."/>
            <person name="Desjardin D."/>
            <person name="Finy P."/>
            <person name="Geml J."/>
            <person name="Haridas S."/>
            <person name="Hughes K."/>
            <person name="Justo A."/>
            <person name="Karasinski D."/>
            <person name="Kautmanova I."/>
            <person name="Kiss B."/>
            <person name="Kocsube S."/>
            <person name="Kotiranta H."/>
            <person name="LaButti K.M."/>
            <person name="Lechner B.E."/>
            <person name="Liimatainen K."/>
            <person name="Lipzen A."/>
            <person name="Lukacs Z."/>
            <person name="Mihaltcheva S."/>
            <person name="Morgado L.N."/>
            <person name="Niskanen T."/>
            <person name="Noordeloos M.E."/>
            <person name="Ohm R.A."/>
            <person name="Ortiz-Santana B."/>
            <person name="Ovrebo C."/>
            <person name="Racz N."/>
            <person name="Riley R."/>
            <person name="Savchenko A."/>
            <person name="Shiryaev A."/>
            <person name="Soop K."/>
            <person name="Spirin V."/>
            <person name="Szebenyi C."/>
            <person name="Tomsovsky M."/>
            <person name="Tulloss R.E."/>
            <person name="Uehling J."/>
            <person name="Grigoriev I.V."/>
            <person name="Vagvolgyi C."/>
            <person name="Papp T."/>
            <person name="Martin F.M."/>
            <person name="Miettinen O."/>
            <person name="Hibbett D.S."/>
            <person name="Nagy L.G."/>
        </authorList>
    </citation>
    <scope>NUCLEOTIDE SEQUENCE [LARGE SCALE GENOMIC DNA]</scope>
    <source>
        <strain evidence="2 3">OMC1185</strain>
    </source>
</reference>
<sequence length="345" mass="39289">MPLATIDSEGTEIFYRDTGAVQGSSDYTTLVIYHGSAFTGHNFDRLFPYGGRDNVRVVIINRRDYPPSSLYSEAELEDMNQGRKVALEVISRDTANFLLWFATTQKIPRISTDRRAGGFALMGWSLGSATPVALFGHPQSVPKETFTQLEAYVRQLILFDPAYATFGYESPPGYTPFTDTELDPPDIFQHFPEWVSGYYTHPGLPSRDVSQLDFSRRGSCPSVATMTAVEFAKACYPPAGRSEFPMFYSMQPELAKQGERALFDEETVSTVLPGTEVVWQYCERTNWPCIFAFIETERRWKECIAQGKRIRKIQFQEIKDVNHFVQWDHPARYWAATCQAIHCNL</sequence>
<name>A0A5C3N103_9AGAM</name>
<evidence type="ECO:0000313" key="3">
    <source>
        <dbReference type="Proteomes" id="UP000305948"/>
    </source>
</evidence>
<dbReference type="EMBL" id="ML213511">
    <property type="protein sequence ID" value="TFK51294.1"/>
    <property type="molecule type" value="Genomic_DNA"/>
</dbReference>
<dbReference type="InterPro" id="IPR029058">
    <property type="entry name" value="AB_hydrolase_fold"/>
</dbReference>
<evidence type="ECO:0000313" key="2">
    <source>
        <dbReference type="EMBL" id="TFK51294.1"/>
    </source>
</evidence>
<gene>
    <name evidence="2" type="ORF">OE88DRAFT_1680018</name>
</gene>
<evidence type="ECO:0000259" key="1">
    <source>
        <dbReference type="Pfam" id="PF12697"/>
    </source>
</evidence>
<dbReference type="Proteomes" id="UP000305948">
    <property type="component" value="Unassembled WGS sequence"/>
</dbReference>
<dbReference type="Gene3D" id="3.40.50.1820">
    <property type="entry name" value="alpha/beta hydrolase"/>
    <property type="match status" value="1"/>
</dbReference>
<organism evidence="2 3">
    <name type="scientific">Heliocybe sulcata</name>
    <dbReference type="NCBI Taxonomy" id="5364"/>
    <lineage>
        <taxon>Eukaryota</taxon>
        <taxon>Fungi</taxon>
        <taxon>Dikarya</taxon>
        <taxon>Basidiomycota</taxon>
        <taxon>Agaricomycotina</taxon>
        <taxon>Agaricomycetes</taxon>
        <taxon>Gloeophyllales</taxon>
        <taxon>Gloeophyllaceae</taxon>
        <taxon>Heliocybe</taxon>
    </lineage>
</organism>
<feature type="domain" description="AB hydrolase-1" evidence="1">
    <location>
        <begin position="34"/>
        <end position="335"/>
    </location>
</feature>
<accession>A0A5C3N103</accession>
<keyword evidence="3" id="KW-1185">Reference proteome</keyword>
<proteinExistence type="predicted"/>